<proteinExistence type="predicted"/>
<sequence>MRLIDANKVEIGFDELCQSSYFKSDVNAKHGAETLMDLCVRSDSHKPNTIAPETLPIVQELRKELERVTAERDALAANSRPAVYGEWEEIRDPYGKIEGWICKCGSESRIKSDFCPYCGADMRGKKEENQC</sequence>
<organism evidence="1">
    <name type="scientific">Myoviridae sp. ctngn1</name>
    <dbReference type="NCBI Taxonomy" id="2823551"/>
    <lineage>
        <taxon>Viruses</taxon>
        <taxon>Duplodnaviria</taxon>
        <taxon>Heunggongvirae</taxon>
        <taxon>Uroviricota</taxon>
        <taxon>Caudoviricetes</taxon>
    </lineage>
</organism>
<reference evidence="1" key="1">
    <citation type="journal article" date="2021" name="Proc. Natl. Acad. Sci. U.S.A.">
        <title>A Catalog of Tens of Thousands of Viruses from Human Metagenomes Reveals Hidden Associations with Chronic Diseases.</title>
        <authorList>
            <person name="Tisza M.J."/>
            <person name="Buck C.B."/>
        </authorList>
    </citation>
    <scope>NUCLEOTIDE SEQUENCE</scope>
    <source>
        <strain evidence="1">Ctngn1</strain>
    </source>
</reference>
<name>A0A8S5LD29_9CAUD</name>
<dbReference type="EMBL" id="BK014685">
    <property type="protein sequence ID" value="DAD67763.1"/>
    <property type="molecule type" value="Genomic_DNA"/>
</dbReference>
<accession>A0A8S5LD29</accession>
<evidence type="ECO:0000313" key="1">
    <source>
        <dbReference type="EMBL" id="DAD67763.1"/>
    </source>
</evidence>
<protein>
    <submittedName>
        <fullName evidence="1">Zinc ribbon protein</fullName>
    </submittedName>
</protein>